<dbReference type="Pfam" id="PF22738">
    <property type="entry name" value="NNH7"/>
    <property type="match status" value="1"/>
</dbReference>
<keyword evidence="3" id="KW-1185">Reference proteome</keyword>
<evidence type="ECO:0000313" key="3">
    <source>
        <dbReference type="Proteomes" id="UP001551189"/>
    </source>
</evidence>
<dbReference type="SUPFAM" id="SSF52540">
    <property type="entry name" value="P-loop containing nucleoside triphosphate hydrolases"/>
    <property type="match status" value="1"/>
</dbReference>
<organism evidence="2 3">
    <name type="scientific">Streptomyces neyagawaensis</name>
    <dbReference type="NCBI Taxonomy" id="42238"/>
    <lineage>
        <taxon>Bacteria</taxon>
        <taxon>Bacillati</taxon>
        <taxon>Actinomycetota</taxon>
        <taxon>Actinomycetes</taxon>
        <taxon>Kitasatosporales</taxon>
        <taxon>Streptomycetaceae</taxon>
        <taxon>Streptomyces</taxon>
    </lineage>
</organism>
<name>A0ABV3ART3_9ACTN</name>
<dbReference type="InterPro" id="IPR054567">
    <property type="entry name" value="NNH7"/>
</dbReference>
<evidence type="ECO:0000313" key="2">
    <source>
        <dbReference type="EMBL" id="MEU6799892.1"/>
    </source>
</evidence>
<reference evidence="2 3" key="1">
    <citation type="submission" date="2024-06" db="EMBL/GenBank/DDBJ databases">
        <title>The Natural Products Discovery Center: Release of the First 8490 Sequenced Strains for Exploring Actinobacteria Biosynthetic Diversity.</title>
        <authorList>
            <person name="Kalkreuter E."/>
            <person name="Kautsar S.A."/>
            <person name="Yang D."/>
            <person name="Bader C.D."/>
            <person name="Teijaro C.N."/>
            <person name="Fluegel L."/>
            <person name="Davis C.M."/>
            <person name="Simpson J.R."/>
            <person name="Lauterbach L."/>
            <person name="Steele A.D."/>
            <person name="Gui C."/>
            <person name="Meng S."/>
            <person name="Li G."/>
            <person name="Viehrig K."/>
            <person name="Ye F."/>
            <person name="Su P."/>
            <person name="Kiefer A.F."/>
            <person name="Nichols A."/>
            <person name="Cepeda A.J."/>
            <person name="Yan W."/>
            <person name="Fan B."/>
            <person name="Jiang Y."/>
            <person name="Adhikari A."/>
            <person name="Zheng C.-J."/>
            <person name="Schuster L."/>
            <person name="Cowan T.M."/>
            <person name="Smanski M.J."/>
            <person name="Chevrette M.G."/>
            <person name="De Carvalho L.P.S."/>
            <person name="Shen B."/>
        </authorList>
    </citation>
    <scope>NUCLEOTIDE SEQUENCE [LARGE SCALE GENOMIC DNA]</scope>
    <source>
        <strain evidence="2 3">NPDC046851</strain>
    </source>
</reference>
<feature type="domain" description="NACHT N-terminal Helical" evidence="1">
    <location>
        <begin position="2"/>
        <end position="200"/>
    </location>
</feature>
<dbReference type="EMBL" id="JBEYXT010000006">
    <property type="protein sequence ID" value="MEU6799892.1"/>
    <property type="molecule type" value="Genomic_DNA"/>
</dbReference>
<proteinExistence type="predicted"/>
<dbReference type="Gene3D" id="3.40.50.300">
    <property type="entry name" value="P-loop containing nucleotide triphosphate hydrolases"/>
    <property type="match status" value="1"/>
</dbReference>
<protein>
    <recommendedName>
        <fullName evidence="1">NACHT N-terminal Helical domain-containing protein</fullName>
    </recommendedName>
</protein>
<dbReference type="InterPro" id="IPR027417">
    <property type="entry name" value="P-loop_NTPase"/>
</dbReference>
<gene>
    <name evidence="2" type="ORF">ABZ931_02550</name>
</gene>
<dbReference type="Proteomes" id="UP001551189">
    <property type="component" value="Unassembled WGS sequence"/>
</dbReference>
<comment type="caution">
    <text evidence="2">The sequence shown here is derived from an EMBL/GenBank/DDBJ whole genome shotgun (WGS) entry which is preliminary data.</text>
</comment>
<accession>A0ABV3ART3</accession>
<evidence type="ECO:0000259" key="1">
    <source>
        <dbReference type="Pfam" id="PF22738"/>
    </source>
</evidence>
<sequence length="997" mass="110652">MVGGALTTAVGPAPELVLSLFKADAQLAQLSRSLVSSTAERIQGLGRFERTERLAAAHAVIVVAAYSEAMGQVRLPFDVRELAVSRTDSVRLATGNVPESRRLAAVADHLLRSHLPLPSPHEPYETTLTALRGFYASMSGHMEDYVSGLAVWDRLSPSAREEVRAILCDRIPDTALTCYEELFRQLAADFPDVGVWADRVDHRATRVAVRRLEETVSRLLDRTLPTGRLTVLRRAGALPLDAPILGAEETAEGMTIPSLREAYVSADFRVAGFSSAERLTSEAWWQRHEVRGGLDSFLEGFLTAPKATEVPILLLGLPGSGKSLLTKVLAARLPAEDFLVVRVPLRDVPADTGVQDQIEAAIRQATGERTMDWADVVRAAGPALPVVLLDGFDELLQATGLHQSDYLERVANFQQREAALGRPLAIVVTSRTVVADRARLTPGGIAVRLEPFSAAQTGTWLELWNRKNAAYFSRNGLRPLTPEQALAQPDLASQPLLLLMLALYDAQDNAYQRESGTLAGFELYERLLARFARRELLKHDARLTDEDLAQEIEYELLRLSVAAFGMFNRGRQWITEDELEADLEALLPQQAPSSAGLRAALTGAQTTIGRFFFIHRAEAFRDNTRLHSYEFLHATFGEFLVARLVAHELQDLVTAEQAEARRARRSRTDDSFLYALLSFAACAGRGPVVTFLVETLRPLQDREELGQLLLRLFHESLDDRPVSAYASYLPRRRPAPASPTYYRANLLLLLLVVAEETSGRELFPEARNPVGAWRDTMLLLESQLHGDEWRALADRLRLERTWEGERRHITVRLEEALDPGLRVWPPVPRTDDARAVDPRWIYGHGPNSEIRRYTGWLYTSPNEVTQDAHLRCDIGTDALLHMAQALDELGLGLALTSYVALSDGEAVSGARLLFRLWCTAGNFSPVHREAVHAALFNFDPDATAFTKRFLAVVLSQWELAGQPVSQDWVNRAHSLIDAHAAGEAYAHLLDELPHPPT</sequence>